<feature type="non-terminal residue" evidence="9">
    <location>
        <position position="1"/>
    </location>
</feature>
<evidence type="ECO:0000256" key="2">
    <source>
        <dbReference type="ARBA" id="ARBA00012202"/>
    </source>
</evidence>
<dbReference type="InterPro" id="IPR042463">
    <property type="entry name" value="HNOB_dom_associated_sf"/>
</dbReference>
<evidence type="ECO:0000256" key="3">
    <source>
        <dbReference type="ARBA" id="ARBA00022490"/>
    </source>
</evidence>
<comment type="subcellular location">
    <subcellularLocation>
        <location evidence="1">Cytoplasm</location>
    </subcellularLocation>
</comment>
<organism evidence="9 10">
    <name type="scientific">Polypterus senegalus</name>
    <name type="common">Senegal bichir</name>
    <dbReference type="NCBI Taxonomy" id="55291"/>
    <lineage>
        <taxon>Eukaryota</taxon>
        <taxon>Metazoa</taxon>
        <taxon>Chordata</taxon>
        <taxon>Craniata</taxon>
        <taxon>Vertebrata</taxon>
        <taxon>Euteleostomi</taxon>
        <taxon>Actinopterygii</taxon>
        <taxon>Polypteriformes</taxon>
        <taxon>Polypteridae</taxon>
        <taxon>Polypterus</taxon>
    </lineage>
</organism>
<evidence type="ECO:0000313" key="9">
    <source>
        <dbReference type="EMBL" id="KAG2455749.1"/>
    </source>
</evidence>
<dbReference type="InterPro" id="IPR029787">
    <property type="entry name" value="Nucleotide_cyclase"/>
</dbReference>
<dbReference type="InterPro" id="IPR011644">
    <property type="entry name" value="Heme_NO-bd"/>
</dbReference>
<dbReference type="InterPro" id="IPR024096">
    <property type="entry name" value="NO_sig/Golgi_transp_ligand-bd"/>
</dbReference>
<dbReference type="EC" id="4.6.1.2" evidence="2"/>
<dbReference type="Gene3D" id="6.10.250.780">
    <property type="match status" value="1"/>
</dbReference>
<dbReference type="EMBL" id="JAATIS010009265">
    <property type="protein sequence ID" value="KAG2455749.1"/>
    <property type="molecule type" value="Genomic_DNA"/>
</dbReference>
<keyword evidence="7" id="KW-0141">cGMP biosynthesis</keyword>
<dbReference type="PROSITE" id="PS50125">
    <property type="entry name" value="GUANYLATE_CYCLASE_2"/>
    <property type="match status" value="1"/>
</dbReference>
<protein>
    <recommendedName>
        <fullName evidence="2">guanylate cyclase</fullName>
        <ecNumber evidence="2">4.6.1.2</ecNumber>
    </recommendedName>
</protein>
<dbReference type="Pfam" id="PF07700">
    <property type="entry name" value="HNOB"/>
    <property type="match status" value="1"/>
</dbReference>
<dbReference type="PANTHER" id="PTHR45655">
    <property type="entry name" value="GUANYLATE CYCLASE SOLUBLE SUBUNIT BETA-2"/>
    <property type="match status" value="1"/>
</dbReference>
<keyword evidence="4" id="KW-0547">Nucleotide-binding</keyword>
<dbReference type="SMART" id="SM00044">
    <property type="entry name" value="CYCc"/>
    <property type="match status" value="1"/>
</dbReference>
<dbReference type="GO" id="GO:0004383">
    <property type="term" value="F:guanylate cyclase activity"/>
    <property type="evidence" value="ECO:0007669"/>
    <property type="project" value="UniProtKB-EC"/>
</dbReference>
<reference evidence="9 10" key="1">
    <citation type="journal article" date="2021" name="Cell">
        <title>Tracing the genetic footprints of vertebrate landing in non-teleost ray-finned fishes.</title>
        <authorList>
            <person name="Bi X."/>
            <person name="Wang K."/>
            <person name="Yang L."/>
            <person name="Pan H."/>
            <person name="Jiang H."/>
            <person name="Wei Q."/>
            <person name="Fang M."/>
            <person name="Yu H."/>
            <person name="Zhu C."/>
            <person name="Cai Y."/>
            <person name="He Y."/>
            <person name="Gan X."/>
            <person name="Zeng H."/>
            <person name="Yu D."/>
            <person name="Zhu Y."/>
            <person name="Jiang H."/>
            <person name="Qiu Q."/>
            <person name="Yang H."/>
            <person name="Zhang Y.E."/>
            <person name="Wang W."/>
            <person name="Zhu M."/>
            <person name="He S."/>
            <person name="Zhang G."/>
        </authorList>
    </citation>
    <scope>NUCLEOTIDE SEQUENCE [LARGE SCALE GENOMIC DNA]</scope>
    <source>
        <strain evidence="9">Bchr_013</strain>
    </source>
</reference>
<gene>
    <name evidence="9" type="primary">Gyc88e_1</name>
    <name evidence="9" type="ORF">GTO96_0006938</name>
</gene>
<dbReference type="Pfam" id="PF07701">
    <property type="entry name" value="HNOBA"/>
    <property type="match status" value="1"/>
</dbReference>
<dbReference type="FunFam" id="3.30.70.1230:FF:000007">
    <property type="entry name" value="Guanylate cyclase soluble subunit alpha-3"/>
    <property type="match status" value="1"/>
</dbReference>
<evidence type="ECO:0000256" key="6">
    <source>
        <dbReference type="ARBA" id="ARBA00023239"/>
    </source>
</evidence>
<dbReference type="CDD" id="cd07302">
    <property type="entry name" value="CHD"/>
    <property type="match status" value="1"/>
</dbReference>
<comment type="caution">
    <text evidence="9">The sequence shown here is derived from an EMBL/GenBank/DDBJ whole genome shotgun (WGS) entry which is preliminary data.</text>
</comment>
<keyword evidence="6" id="KW-0456">Lyase</keyword>
<evidence type="ECO:0000256" key="7">
    <source>
        <dbReference type="ARBA" id="ARBA00023293"/>
    </source>
</evidence>
<evidence type="ECO:0000256" key="1">
    <source>
        <dbReference type="ARBA" id="ARBA00004496"/>
    </source>
</evidence>
<dbReference type="GO" id="GO:0020037">
    <property type="term" value="F:heme binding"/>
    <property type="evidence" value="ECO:0007669"/>
    <property type="project" value="InterPro"/>
</dbReference>
<name>A0A8X7WUU8_POLSE</name>
<dbReference type="AlphaFoldDB" id="A0A8X7WUU8"/>
<dbReference type="GO" id="GO:0008074">
    <property type="term" value="C:guanylate cyclase complex, soluble"/>
    <property type="evidence" value="ECO:0007669"/>
    <property type="project" value="TreeGrafter"/>
</dbReference>
<dbReference type="Gene3D" id="3.90.1520.10">
    <property type="entry name" value="H-NOX domain"/>
    <property type="match status" value="1"/>
</dbReference>
<evidence type="ECO:0000256" key="5">
    <source>
        <dbReference type="ARBA" id="ARBA00023134"/>
    </source>
</evidence>
<evidence type="ECO:0000313" key="10">
    <source>
        <dbReference type="Proteomes" id="UP000886611"/>
    </source>
</evidence>
<feature type="non-terminal residue" evidence="9">
    <location>
        <position position="804"/>
    </location>
</feature>
<keyword evidence="10" id="KW-1185">Reference proteome</keyword>
<evidence type="ECO:0000256" key="4">
    <source>
        <dbReference type="ARBA" id="ARBA00022741"/>
    </source>
</evidence>
<dbReference type="InterPro" id="IPR038158">
    <property type="entry name" value="H-NOX_domain_sf"/>
</dbReference>
<sequence>MMYGLLCESLHDFIKESYGDDVWKLVRERADVRLHSFVTHQVYSESVIPRIAKAASGVTGTPYNELMNSWGVYFLGFVGKYGYDRILKVLGRHVRDFVNGLDNLHEYLRFSYPKVQPPTFFCQEESATGVTLHYRSKRKGYLHYAMGQLRQMGKQFYDTDIHVEVLSEQLVGDYSHVTMRQWLRHSEHPDCQLPRGMDCFLRSFVCFAHLILFYLFRLNFDNSAYRYIQKEDEEEQEILPITSDFFFEVFPFNIVFRQDMVVHNVGSGLATVFPDLDGKKINDAFLLARPLVEFTWNMIISHPNNLFEIMSKEPVKRERNLHNRVQNGNSSNTMENWGDGSRCLKLKGQMRYMPEWESIIFLGTPVMESLSAMFKTGLYINDLSMHDSSRDLVLAGTQQSEELKRALIQEQKKSSKLEESMKMLDYEMKKTDDLLYRMIPKPVAKRLRKGEPAVNTCEVGGMCSVGVKKVFPDVTILFSDVVGFTRICSHITPMQVVSMLNTMYTLFDTLSEKHRVFKVETIGDAYMVVAGAPEKTKYHAHNICDMALDMVRSIDHLKDPSTGNNIQIRVGIHSGMVVAGVVGHKMPRYGLYGDTVHTASAMESNGKEMHIQLSSATYEHLKGSHFIFERRGTITIKGNVEIETYWLKGKRDKDGNAQAACPQFETQTISKTTISPSDSPIDEDELVFPSVAGEDEDDVKSLRSHRIKLEASGNSLEESMEESAIEEQLVNKLFGTVAFYLCTASVHVSHSVYMHRRFPAVLVPSRAMSMAVFNVTLVLALKTFSRSFAEFVSNTTLTISSSSP</sequence>
<accession>A0A8X7WUU8</accession>
<keyword evidence="5" id="KW-0342">GTP-binding</keyword>
<evidence type="ECO:0000259" key="8">
    <source>
        <dbReference type="PROSITE" id="PS50125"/>
    </source>
</evidence>
<dbReference type="GO" id="GO:0070482">
    <property type="term" value="P:response to oxygen levels"/>
    <property type="evidence" value="ECO:0007669"/>
    <property type="project" value="TreeGrafter"/>
</dbReference>
<dbReference type="Gene3D" id="3.30.70.1230">
    <property type="entry name" value="Nucleotide cyclase"/>
    <property type="match status" value="1"/>
</dbReference>
<dbReference type="Gene3D" id="3.30.450.260">
    <property type="entry name" value="Haem NO binding associated domain"/>
    <property type="match status" value="1"/>
</dbReference>
<dbReference type="GO" id="GO:0005525">
    <property type="term" value="F:GTP binding"/>
    <property type="evidence" value="ECO:0007669"/>
    <property type="project" value="UniProtKB-KW"/>
</dbReference>
<feature type="domain" description="Guanylate cyclase" evidence="8">
    <location>
        <begin position="475"/>
        <end position="603"/>
    </location>
</feature>
<dbReference type="GO" id="GO:0038060">
    <property type="term" value="P:nitric oxide-cGMP-mediated signaling"/>
    <property type="evidence" value="ECO:0007669"/>
    <property type="project" value="TreeGrafter"/>
</dbReference>
<dbReference type="PANTHER" id="PTHR45655:SF10">
    <property type="entry name" value="SOLUBLE GUANYLATE CYCLASE 88E"/>
    <property type="match status" value="1"/>
</dbReference>
<dbReference type="SUPFAM" id="SSF55073">
    <property type="entry name" value="Nucleotide cyclase"/>
    <property type="match status" value="1"/>
</dbReference>
<dbReference type="Pfam" id="PF00211">
    <property type="entry name" value="Guanylate_cyc"/>
    <property type="match status" value="1"/>
</dbReference>
<keyword evidence="3" id="KW-0963">Cytoplasm</keyword>
<dbReference type="InterPro" id="IPR011645">
    <property type="entry name" value="HNOB_dom_associated"/>
</dbReference>
<dbReference type="SUPFAM" id="SSF111126">
    <property type="entry name" value="Ligand-binding domain in the NO signalling and Golgi transport"/>
    <property type="match status" value="1"/>
</dbReference>
<dbReference type="Proteomes" id="UP000886611">
    <property type="component" value="Unassembled WGS sequence"/>
</dbReference>
<proteinExistence type="predicted"/>
<dbReference type="InterPro" id="IPR001054">
    <property type="entry name" value="A/G_cyclase"/>
</dbReference>